<feature type="compositionally biased region" description="Low complexity" evidence="1">
    <location>
        <begin position="169"/>
        <end position="214"/>
    </location>
</feature>
<feature type="region of interest" description="Disordered" evidence="1">
    <location>
        <begin position="254"/>
        <end position="336"/>
    </location>
</feature>
<sequence length="336" mass="37465">MTTKEEGWLYKLSWTNLHRSWQRRYYVLQGKELRCYKKPDDHKPSSTIDLKHYVRVNMFPSKHSQWTFRLETGCRYHKSYLLCGETEADSRSWIHTIAARIHPEHSSQLCAPGEHHLKQYYQHHYNNHSNNSVDDDDGIDEEIISDYGSSVLDKWLERLDLQDDPSKKSMTSIATPMPSSTISTSIPTSTTSTAAGPLSTSLPALSSTISTTDETISRPPSSNSVSSNHNSGVGSSASAALADVFAQTRAAVKRRVTVSNGSQSPPPPPQPQSQPPLPRRSEDVFQFEEHESLEQHNHPSSSSSTITYSRTAMMIPPSKPPPTTALPPPPPPPRPK</sequence>
<organism evidence="3 4">
    <name type="scientific">Lichtheimia corymbifera JMRC:FSU:9682</name>
    <dbReference type="NCBI Taxonomy" id="1263082"/>
    <lineage>
        <taxon>Eukaryota</taxon>
        <taxon>Fungi</taxon>
        <taxon>Fungi incertae sedis</taxon>
        <taxon>Mucoromycota</taxon>
        <taxon>Mucoromycotina</taxon>
        <taxon>Mucoromycetes</taxon>
        <taxon>Mucorales</taxon>
        <taxon>Lichtheimiaceae</taxon>
        <taxon>Lichtheimia</taxon>
    </lineage>
</organism>
<feature type="domain" description="PH" evidence="2">
    <location>
        <begin position="2"/>
        <end position="102"/>
    </location>
</feature>
<dbReference type="PROSITE" id="PS50003">
    <property type="entry name" value="PH_DOMAIN"/>
    <property type="match status" value="1"/>
</dbReference>
<dbReference type="Proteomes" id="UP000027586">
    <property type="component" value="Unassembled WGS sequence"/>
</dbReference>
<feature type="compositionally biased region" description="Low complexity" evidence="1">
    <location>
        <begin position="221"/>
        <end position="235"/>
    </location>
</feature>
<dbReference type="Pfam" id="PF00169">
    <property type="entry name" value="PH"/>
    <property type="match status" value="1"/>
</dbReference>
<dbReference type="VEuPathDB" id="FungiDB:LCOR_01670.1"/>
<proteinExistence type="predicted"/>
<reference evidence="3" key="1">
    <citation type="submission" date="2013-08" db="EMBL/GenBank/DDBJ databases">
        <title>Gene expansion shapes genome architecture in the human pathogen Lichtheimia corymbifera: an evolutionary genomics analysis in the ancient terrestrial Mucorales (Mucoromycotina).</title>
        <authorList>
            <person name="Schwartze V.U."/>
            <person name="Winter S."/>
            <person name="Shelest E."/>
            <person name="Marcet-Houben M."/>
            <person name="Horn F."/>
            <person name="Wehner S."/>
            <person name="Hoffmann K."/>
            <person name="Riege K."/>
            <person name="Sammeth M."/>
            <person name="Nowrousian M."/>
            <person name="Valiante V."/>
            <person name="Linde J."/>
            <person name="Jacobsen I.D."/>
            <person name="Marz M."/>
            <person name="Brakhage A.A."/>
            <person name="Gabaldon T."/>
            <person name="Bocker S."/>
            <person name="Voigt K."/>
        </authorList>
    </citation>
    <scope>NUCLEOTIDE SEQUENCE [LARGE SCALE GENOMIC DNA]</scope>
    <source>
        <strain evidence="3">FSU 9682</strain>
    </source>
</reference>
<evidence type="ECO:0000259" key="2">
    <source>
        <dbReference type="PROSITE" id="PS50003"/>
    </source>
</evidence>
<evidence type="ECO:0000313" key="3">
    <source>
        <dbReference type="EMBL" id="CDH49944.1"/>
    </source>
</evidence>
<feature type="compositionally biased region" description="Pro residues" evidence="1">
    <location>
        <begin position="264"/>
        <end position="278"/>
    </location>
</feature>
<comment type="caution">
    <text evidence="3">The sequence shown here is derived from an EMBL/GenBank/DDBJ whole genome shotgun (WGS) entry which is preliminary data.</text>
</comment>
<gene>
    <name evidence="3" type="ORF">LCOR_01670.1</name>
</gene>
<evidence type="ECO:0000256" key="1">
    <source>
        <dbReference type="SAM" id="MobiDB-lite"/>
    </source>
</evidence>
<evidence type="ECO:0000313" key="4">
    <source>
        <dbReference type="Proteomes" id="UP000027586"/>
    </source>
</evidence>
<dbReference type="Gene3D" id="2.30.29.30">
    <property type="entry name" value="Pleckstrin-homology domain (PH domain)/Phosphotyrosine-binding domain (PTB)"/>
    <property type="match status" value="1"/>
</dbReference>
<dbReference type="EMBL" id="CBTN010000005">
    <property type="protein sequence ID" value="CDH49944.1"/>
    <property type="molecule type" value="Genomic_DNA"/>
</dbReference>
<dbReference type="SUPFAM" id="SSF50729">
    <property type="entry name" value="PH domain-like"/>
    <property type="match status" value="1"/>
</dbReference>
<name>A0A068RIY0_9FUNG</name>
<dbReference type="InterPro" id="IPR001849">
    <property type="entry name" value="PH_domain"/>
</dbReference>
<feature type="region of interest" description="Disordered" evidence="1">
    <location>
        <begin position="165"/>
        <end position="235"/>
    </location>
</feature>
<dbReference type="STRING" id="1263082.A0A068RIY0"/>
<dbReference type="OrthoDB" id="73680at2759"/>
<accession>A0A068RIY0</accession>
<dbReference type="AlphaFoldDB" id="A0A068RIY0"/>
<dbReference type="InterPro" id="IPR011993">
    <property type="entry name" value="PH-like_dom_sf"/>
</dbReference>
<feature type="compositionally biased region" description="Basic and acidic residues" evidence="1">
    <location>
        <begin position="279"/>
        <end position="297"/>
    </location>
</feature>
<protein>
    <recommendedName>
        <fullName evidence="2">PH domain-containing protein</fullName>
    </recommendedName>
</protein>
<keyword evidence="4" id="KW-1185">Reference proteome</keyword>
<feature type="compositionally biased region" description="Pro residues" evidence="1">
    <location>
        <begin position="317"/>
        <end position="336"/>
    </location>
</feature>
<dbReference type="SMART" id="SM00233">
    <property type="entry name" value="PH"/>
    <property type="match status" value="1"/>
</dbReference>